<keyword evidence="1" id="KW-0812">Transmembrane</keyword>
<keyword evidence="1" id="KW-1133">Transmembrane helix</keyword>
<evidence type="ECO:0000313" key="2">
    <source>
        <dbReference type="EMBL" id="VDO18208.1"/>
    </source>
</evidence>
<sequence length="90" mass="10560">MCCFRDSRVCPTFVLQISQLKRKQQICFFPFFCLFRFTARRKAIVPDFSFSKVSMFAIIVLCSSMTMPCILSICVRRKYLLHTSLLQTSQ</sequence>
<reference evidence="2 3" key="1">
    <citation type="submission" date="2018-11" db="EMBL/GenBank/DDBJ databases">
        <authorList>
            <consortium name="Pathogen Informatics"/>
        </authorList>
    </citation>
    <scope>NUCLEOTIDE SEQUENCE [LARGE SCALE GENOMIC DNA]</scope>
</reference>
<evidence type="ECO:0000256" key="1">
    <source>
        <dbReference type="SAM" id="Phobius"/>
    </source>
</evidence>
<dbReference type="EMBL" id="UZAG01006027">
    <property type="protein sequence ID" value="VDO18208.1"/>
    <property type="molecule type" value="Genomic_DNA"/>
</dbReference>
<dbReference type="Proteomes" id="UP000280834">
    <property type="component" value="Unassembled WGS sequence"/>
</dbReference>
<evidence type="ECO:0000313" key="3">
    <source>
        <dbReference type="Proteomes" id="UP000280834"/>
    </source>
</evidence>
<name>A0A3P7WKQ3_9BILA</name>
<dbReference type="AlphaFoldDB" id="A0A3P7WKQ3"/>
<keyword evidence="1" id="KW-0472">Membrane</keyword>
<proteinExistence type="predicted"/>
<organism evidence="2 3">
    <name type="scientific">Brugia timori</name>
    <dbReference type="NCBI Taxonomy" id="42155"/>
    <lineage>
        <taxon>Eukaryota</taxon>
        <taxon>Metazoa</taxon>
        <taxon>Ecdysozoa</taxon>
        <taxon>Nematoda</taxon>
        <taxon>Chromadorea</taxon>
        <taxon>Rhabditida</taxon>
        <taxon>Spirurina</taxon>
        <taxon>Spiruromorpha</taxon>
        <taxon>Filarioidea</taxon>
        <taxon>Onchocercidae</taxon>
        <taxon>Brugia</taxon>
    </lineage>
</organism>
<gene>
    <name evidence="2" type="ORF">BTMF_LOCUS5554</name>
</gene>
<feature type="transmembrane region" description="Helical" evidence="1">
    <location>
        <begin position="55"/>
        <end position="75"/>
    </location>
</feature>
<keyword evidence="3" id="KW-1185">Reference proteome</keyword>
<protein>
    <submittedName>
        <fullName evidence="2">Uncharacterized protein</fullName>
    </submittedName>
</protein>
<accession>A0A3P7WKQ3</accession>